<evidence type="ECO:0000256" key="5">
    <source>
        <dbReference type="ARBA" id="ARBA00022728"/>
    </source>
</evidence>
<protein>
    <recommendedName>
        <fullName evidence="3 8">Pre-mRNA-splicing factor SLU7</fullName>
    </recommendedName>
</protein>
<sequence length="466" mass="54231">MKQNATKSKDSTPNIGAKFTGDNFAPDEHLQPELSFDYEGKRDRWNGYDPEQHKKIYEEFEKIEQAKRLLKEKNIEEDILDGSDKPDIETKVTKGDSDDEDKYADDIDMPGQKFETKQRITVRNLRIREDTAKYLHNLDVNSAYYDPKTRSMREDPFKNTGKEKEAEFHGDNFVRYSGDAQQFAKKQVFAWDAYEHGADVHLQADPTKLMLLAKEVQQRKQDTKVEAKNSILEKYGGEEHLDAPPKQLLMAQTEDYVEYSRHGTVLKGAEKPTVRSKYQEDVYINNHTSVWGSYWNAGRWGYKCCCSFIKESYCTGLAGIEAAQERSLIAVQGEENGADSEGEEEERTLMEQHQDKLQEKKKKKKRKKKQQRKKKRKHSSSSSSSSSSDDESDEDSEEEERRKQKRLAKALKAEAANQKHAEELLALDERKRPYNSMFEARAPTEEEMEAWRMKRRREEDPMSQFD</sequence>
<organism evidence="11 12">
    <name type="scientific">Dreissena polymorpha</name>
    <name type="common">Zebra mussel</name>
    <name type="synonym">Mytilus polymorpha</name>
    <dbReference type="NCBI Taxonomy" id="45954"/>
    <lineage>
        <taxon>Eukaryota</taxon>
        <taxon>Metazoa</taxon>
        <taxon>Spiralia</taxon>
        <taxon>Lophotrochozoa</taxon>
        <taxon>Mollusca</taxon>
        <taxon>Bivalvia</taxon>
        <taxon>Autobranchia</taxon>
        <taxon>Heteroconchia</taxon>
        <taxon>Euheterodonta</taxon>
        <taxon>Imparidentia</taxon>
        <taxon>Neoheterodontei</taxon>
        <taxon>Myida</taxon>
        <taxon>Dreissenoidea</taxon>
        <taxon>Dreissenidae</taxon>
        <taxon>Dreissena</taxon>
    </lineage>
</organism>
<dbReference type="InterPro" id="IPR021715">
    <property type="entry name" value="Slu7_dom"/>
</dbReference>
<feature type="compositionally biased region" description="Acidic residues" evidence="9">
    <location>
        <begin position="336"/>
        <end position="346"/>
    </location>
</feature>
<feature type="domain" description="Pre-mRNA-splicing factor SLU7" evidence="10">
    <location>
        <begin position="37"/>
        <end position="293"/>
    </location>
</feature>
<feature type="region of interest" description="Disordered" evidence="9">
    <location>
        <begin position="1"/>
        <end position="43"/>
    </location>
</feature>
<evidence type="ECO:0000256" key="4">
    <source>
        <dbReference type="ARBA" id="ARBA00022664"/>
    </source>
</evidence>
<dbReference type="PANTHER" id="PTHR12942">
    <property type="entry name" value="STEP II SPLICING FACTOR SLU7"/>
    <property type="match status" value="1"/>
</dbReference>
<dbReference type="Pfam" id="PF11708">
    <property type="entry name" value="Slu7"/>
    <property type="match status" value="1"/>
</dbReference>
<feature type="compositionally biased region" description="Basic and acidic residues" evidence="9">
    <location>
        <begin position="347"/>
        <end position="358"/>
    </location>
</feature>
<evidence type="ECO:0000256" key="6">
    <source>
        <dbReference type="ARBA" id="ARBA00023187"/>
    </source>
</evidence>
<feature type="region of interest" description="Disordered" evidence="9">
    <location>
        <begin position="334"/>
        <end position="466"/>
    </location>
</feature>
<accession>A0A9D3YVQ1</accession>
<feature type="region of interest" description="Disordered" evidence="9">
    <location>
        <begin position="80"/>
        <end position="108"/>
    </location>
</feature>
<feature type="compositionally biased region" description="Acidic residues" evidence="9">
    <location>
        <begin position="388"/>
        <end position="398"/>
    </location>
</feature>
<gene>
    <name evidence="11" type="ORF">DPMN_066092</name>
</gene>
<comment type="similarity">
    <text evidence="2 8">Belongs to the SLU7 family.</text>
</comment>
<keyword evidence="5 8" id="KW-0747">Spliceosome</keyword>
<evidence type="ECO:0000256" key="3">
    <source>
        <dbReference type="ARBA" id="ARBA00021377"/>
    </source>
</evidence>
<evidence type="ECO:0000313" key="12">
    <source>
        <dbReference type="Proteomes" id="UP000828390"/>
    </source>
</evidence>
<feature type="compositionally biased region" description="Basic and acidic residues" evidence="9">
    <location>
        <begin position="449"/>
        <end position="460"/>
    </location>
</feature>
<evidence type="ECO:0000256" key="2">
    <source>
        <dbReference type="ARBA" id="ARBA00007203"/>
    </source>
</evidence>
<keyword evidence="6 8" id="KW-0508">mRNA splicing</keyword>
<keyword evidence="4 8" id="KW-0507">mRNA processing</keyword>
<comment type="caution">
    <text evidence="11">The sequence shown here is derived from an EMBL/GenBank/DDBJ whole genome shotgun (WGS) entry which is preliminary data.</text>
</comment>
<dbReference type="GO" id="GO:0030628">
    <property type="term" value="F:pre-mRNA 3'-splice site binding"/>
    <property type="evidence" value="ECO:0007669"/>
    <property type="project" value="UniProtKB-UniRule"/>
</dbReference>
<feature type="compositionally biased region" description="Polar residues" evidence="9">
    <location>
        <begin position="1"/>
        <end position="14"/>
    </location>
</feature>
<feature type="compositionally biased region" description="Acidic residues" evidence="9">
    <location>
        <begin position="97"/>
        <end position="108"/>
    </location>
</feature>
<reference evidence="11" key="1">
    <citation type="journal article" date="2019" name="bioRxiv">
        <title>The Genome of the Zebra Mussel, Dreissena polymorpha: A Resource for Invasive Species Research.</title>
        <authorList>
            <person name="McCartney M.A."/>
            <person name="Auch B."/>
            <person name="Kono T."/>
            <person name="Mallez S."/>
            <person name="Zhang Y."/>
            <person name="Obille A."/>
            <person name="Becker A."/>
            <person name="Abrahante J.E."/>
            <person name="Garbe J."/>
            <person name="Badalamenti J.P."/>
            <person name="Herman A."/>
            <person name="Mangelson H."/>
            <person name="Liachko I."/>
            <person name="Sullivan S."/>
            <person name="Sone E.D."/>
            <person name="Koren S."/>
            <person name="Silverstein K.A.T."/>
            <person name="Beckman K.B."/>
            <person name="Gohl D.M."/>
        </authorList>
    </citation>
    <scope>NUCLEOTIDE SEQUENCE</scope>
    <source>
        <strain evidence="11">Duluth1</strain>
        <tissue evidence="11">Whole animal</tissue>
    </source>
</reference>
<comment type="subunit">
    <text evidence="8">Associated with the spliceosome.</text>
</comment>
<evidence type="ECO:0000256" key="9">
    <source>
        <dbReference type="SAM" id="MobiDB-lite"/>
    </source>
</evidence>
<keyword evidence="7 8" id="KW-0539">Nucleus</keyword>
<dbReference type="InterPro" id="IPR039974">
    <property type="entry name" value="Splicing_factor_SLU7"/>
</dbReference>
<evidence type="ECO:0000256" key="8">
    <source>
        <dbReference type="RuleBase" id="RU367071"/>
    </source>
</evidence>
<keyword evidence="12" id="KW-1185">Reference proteome</keyword>
<comment type="subcellular location">
    <subcellularLocation>
        <location evidence="1 8">Nucleus</location>
    </subcellularLocation>
</comment>
<evidence type="ECO:0000256" key="1">
    <source>
        <dbReference type="ARBA" id="ARBA00004123"/>
    </source>
</evidence>
<dbReference type="PANTHER" id="PTHR12942:SF2">
    <property type="entry name" value="PRE-MRNA-SPLICING FACTOR SLU7"/>
    <property type="match status" value="1"/>
</dbReference>
<evidence type="ECO:0000259" key="10">
    <source>
        <dbReference type="Pfam" id="PF11708"/>
    </source>
</evidence>
<dbReference type="AlphaFoldDB" id="A0A9D3YVQ1"/>
<dbReference type="EMBL" id="JAIWYP010000014">
    <property type="protein sequence ID" value="KAH3706704.1"/>
    <property type="molecule type" value="Genomic_DNA"/>
</dbReference>
<reference evidence="11" key="2">
    <citation type="submission" date="2020-11" db="EMBL/GenBank/DDBJ databases">
        <authorList>
            <person name="McCartney M.A."/>
            <person name="Auch B."/>
            <person name="Kono T."/>
            <person name="Mallez S."/>
            <person name="Becker A."/>
            <person name="Gohl D.M."/>
            <person name="Silverstein K.A.T."/>
            <person name="Koren S."/>
            <person name="Bechman K.B."/>
            <person name="Herman A."/>
            <person name="Abrahante J.E."/>
            <person name="Garbe J."/>
        </authorList>
    </citation>
    <scope>NUCLEOTIDE SEQUENCE</scope>
    <source>
        <strain evidence="11">Duluth1</strain>
        <tissue evidence="11">Whole animal</tissue>
    </source>
</reference>
<name>A0A9D3YVQ1_DREPO</name>
<dbReference type="GO" id="GO:0000398">
    <property type="term" value="P:mRNA splicing, via spliceosome"/>
    <property type="evidence" value="ECO:0007669"/>
    <property type="project" value="UniProtKB-UniRule"/>
</dbReference>
<proteinExistence type="inferred from homology"/>
<feature type="compositionally biased region" description="Basic and acidic residues" evidence="9">
    <location>
        <begin position="417"/>
        <end position="432"/>
    </location>
</feature>
<feature type="compositionally biased region" description="Basic residues" evidence="9">
    <location>
        <begin position="359"/>
        <end position="379"/>
    </location>
</feature>
<dbReference type="GO" id="GO:0005681">
    <property type="term" value="C:spliceosomal complex"/>
    <property type="evidence" value="ECO:0007669"/>
    <property type="project" value="UniProtKB-UniRule"/>
</dbReference>
<evidence type="ECO:0000313" key="11">
    <source>
        <dbReference type="EMBL" id="KAH3706704.1"/>
    </source>
</evidence>
<dbReference type="Proteomes" id="UP000828390">
    <property type="component" value="Unassembled WGS sequence"/>
</dbReference>
<evidence type="ECO:0000256" key="7">
    <source>
        <dbReference type="ARBA" id="ARBA00023242"/>
    </source>
</evidence>
<feature type="compositionally biased region" description="Basic and acidic residues" evidence="9">
    <location>
        <begin position="80"/>
        <end position="96"/>
    </location>
</feature>
<comment type="function">
    <text evidence="8">Involved in pre-mRNA splicing.</text>
</comment>